<evidence type="ECO:0008006" key="3">
    <source>
        <dbReference type="Google" id="ProtNLM"/>
    </source>
</evidence>
<evidence type="ECO:0000313" key="2">
    <source>
        <dbReference type="Proteomes" id="UP000823521"/>
    </source>
</evidence>
<name>A0ABS3VKB4_MICEH</name>
<accession>A0ABS3VKB4</accession>
<reference evidence="1 2" key="1">
    <citation type="submission" date="2019-12" db="EMBL/GenBank/DDBJ databases">
        <title>Whole genome sequencing of endophytic Actinobacterium Micromonospora sp. MPMI6T.</title>
        <authorList>
            <person name="Evv R."/>
            <person name="Podile A.R."/>
        </authorList>
    </citation>
    <scope>NUCLEOTIDE SEQUENCE [LARGE SCALE GENOMIC DNA]</scope>
    <source>
        <strain evidence="1 2">MPMI6</strain>
    </source>
</reference>
<dbReference type="EMBL" id="WVUH01000009">
    <property type="protein sequence ID" value="MBO4204888.1"/>
    <property type="molecule type" value="Genomic_DNA"/>
</dbReference>
<sequence>MLMKVCSKGSPAREPANHEDAWIRSPNFADRHLFRQNFAPRFVEDGRVLMFLDSSETLSSSRTLGELPVALQSDGAAATARLVLGEWNSSTTWQRKTISADAFLRIELRGALDAGRSAYRWAERAGLLAVGMDWINTPIGGHRRAPNPIQLSKLDSVVSKLEVEYLCGNTHGDLHVDNIIVPLAADGSPEYDQIRLIDLSGFDPSAPLSRDVATLLLSSILPTVQAGISEADTRTLVHLLTRTDRTGVKADSLAVARIVRAVHAAVAAGLGADLRRIFHAQYLLSLLAQAIVYTSYSNLGVAGRRWYFSLGVEAANAFLDVAKA</sequence>
<gene>
    <name evidence="1" type="ORF">GSF22_02540</name>
</gene>
<dbReference type="RefSeq" id="WP_208811075.1">
    <property type="nucleotide sequence ID" value="NZ_WVUH01000009.1"/>
</dbReference>
<protein>
    <recommendedName>
        <fullName evidence="3">Aminoglycoside phosphotransferase domain-containing protein</fullName>
    </recommendedName>
</protein>
<comment type="caution">
    <text evidence="1">The sequence shown here is derived from an EMBL/GenBank/DDBJ whole genome shotgun (WGS) entry which is preliminary data.</text>
</comment>
<organism evidence="1 2">
    <name type="scientific">Micromonospora echinofusca</name>
    <dbReference type="NCBI Taxonomy" id="47858"/>
    <lineage>
        <taxon>Bacteria</taxon>
        <taxon>Bacillati</taxon>
        <taxon>Actinomycetota</taxon>
        <taxon>Actinomycetes</taxon>
        <taxon>Micromonosporales</taxon>
        <taxon>Micromonosporaceae</taxon>
        <taxon>Micromonospora</taxon>
    </lineage>
</organism>
<keyword evidence="2" id="KW-1185">Reference proteome</keyword>
<proteinExistence type="predicted"/>
<evidence type="ECO:0000313" key="1">
    <source>
        <dbReference type="EMBL" id="MBO4204888.1"/>
    </source>
</evidence>
<dbReference type="Proteomes" id="UP000823521">
    <property type="component" value="Unassembled WGS sequence"/>
</dbReference>